<reference evidence="2 3" key="1">
    <citation type="submission" date="2017-03" db="EMBL/GenBank/DDBJ databases">
        <authorList>
            <person name="Afonso C.L."/>
            <person name="Miller P.J."/>
            <person name="Scott M.A."/>
            <person name="Spackman E."/>
            <person name="Goraichik I."/>
            <person name="Dimitrov K.M."/>
            <person name="Suarez D.L."/>
            <person name="Swayne D.E."/>
        </authorList>
    </citation>
    <scope>NUCLEOTIDE SEQUENCE [LARGE SCALE GENOMIC DNA]</scope>
    <source>
        <strain evidence="2 3">CECT 7450</strain>
    </source>
</reference>
<dbReference type="Gene3D" id="1.25.40.10">
    <property type="entry name" value="Tetratricopeptide repeat domain"/>
    <property type="match status" value="1"/>
</dbReference>
<evidence type="ECO:0000313" key="2">
    <source>
        <dbReference type="EMBL" id="SLN20096.1"/>
    </source>
</evidence>
<dbReference type="OrthoDB" id="495305at2"/>
<dbReference type="PROSITE" id="PS50005">
    <property type="entry name" value="TPR"/>
    <property type="match status" value="1"/>
</dbReference>
<evidence type="ECO:0000313" key="3">
    <source>
        <dbReference type="Proteomes" id="UP000193061"/>
    </source>
</evidence>
<dbReference type="SMART" id="SM00028">
    <property type="entry name" value="TPR"/>
    <property type="match status" value="2"/>
</dbReference>
<accession>A0A1X6YFQ1</accession>
<dbReference type="AlphaFoldDB" id="A0A1X6YFQ1"/>
<gene>
    <name evidence="2" type="ORF">ROA7450_00666</name>
</gene>
<organism evidence="2 3">
    <name type="scientific">Roseovarius albus</name>
    <dbReference type="NCBI Taxonomy" id="1247867"/>
    <lineage>
        <taxon>Bacteria</taxon>
        <taxon>Pseudomonadati</taxon>
        <taxon>Pseudomonadota</taxon>
        <taxon>Alphaproteobacteria</taxon>
        <taxon>Rhodobacterales</taxon>
        <taxon>Roseobacteraceae</taxon>
        <taxon>Roseovarius</taxon>
    </lineage>
</organism>
<dbReference type="RefSeq" id="WP_085804239.1">
    <property type="nucleotide sequence ID" value="NZ_FWFX01000002.1"/>
</dbReference>
<dbReference type="EMBL" id="FWFX01000002">
    <property type="protein sequence ID" value="SLN20096.1"/>
    <property type="molecule type" value="Genomic_DNA"/>
</dbReference>
<evidence type="ECO:0000256" key="1">
    <source>
        <dbReference type="PROSITE-ProRule" id="PRU00339"/>
    </source>
</evidence>
<dbReference type="Pfam" id="PF14559">
    <property type="entry name" value="TPR_19"/>
    <property type="match status" value="1"/>
</dbReference>
<dbReference type="InterPro" id="IPR011990">
    <property type="entry name" value="TPR-like_helical_dom_sf"/>
</dbReference>
<protein>
    <submittedName>
        <fullName evidence="2">Tetratricopeptide repeat protein</fullName>
    </submittedName>
</protein>
<sequence length="184" mass="20047">MTRAGAAFAIIFSLAACSEGFNSDPDNPYAPGLAKNEESVDNLLVARRLMYAKEYELAIDAYSRAALENGLSSDVLAGIGTANLGLGRLDTAERLLRQALEENETSPEIWNNIGVILIEKGEIPEAEQMFRRAFALDNGESDAIRDNLRLALAKSENSAYDGTIEQDYKVVRRGSGDFTISQIP</sequence>
<dbReference type="Proteomes" id="UP000193061">
    <property type="component" value="Unassembled WGS sequence"/>
</dbReference>
<dbReference type="PROSITE" id="PS51257">
    <property type="entry name" value="PROKAR_LIPOPROTEIN"/>
    <property type="match status" value="1"/>
</dbReference>
<keyword evidence="3" id="KW-1185">Reference proteome</keyword>
<dbReference type="InterPro" id="IPR019734">
    <property type="entry name" value="TPR_rpt"/>
</dbReference>
<dbReference type="PANTHER" id="PTHR12558">
    <property type="entry name" value="CELL DIVISION CYCLE 16,23,27"/>
    <property type="match status" value="1"/>
</dbReference>
<feature type="repeat" description="TPR" evidence="1">
    <location>
        <begin position="107"/>
        <end position="140"/>
    </location>
</feature>
<dbReference type="PANTHER" id="PTHR12558:SF13">
    <property type="entry name" value="CELL DIVISION CYCLE PROTEIN 27 HOMOLOG"/>
    <property type="match status" value="1"/>
</dbReference>
<name>A0A1X6YFQ1_9RHOB</name>
<proteinExistence type="predicted"/>
<dbReference type="SUPFAM" id="SSF48452">
    <property type="entry name" value="TPR-like"/>
    <property type="match status" value="1"/>
</dbReference>
<keyword evidence="1" id="KW-0802">TPR repeat</keyword>